<dbReference type="PRINTS" id="PR00420">
    <property type="entry name" value="RNGMNOXGNASE"/>
</dbReference>
<dbReference type="SUPFAM" id="SSF51905">
    <property type="entry name" value="FAD/NAD(P)-binding domain"/>
    <property type="match status" value="1"/>
</dbReference>
<dbReference type="InterPro" id="IPR002938">
    <property type="entry name" value="FAD-bd"/>
</dbReference>
<dbReference type="Gene3D" id="3.40.30.120">
    <property type="match status" value="1"/>
</dbReference>
<evidence type="ECO:0000313" key="6">
    <source>
        <dbReference type="EMBL" id="PFH50935.1"/>
    </source>
</evidence>
<dbReference type="PANTHER" id="PTHR43004">
    <property type="entry name" value="TRK SYSTEM POTASSIUM UPTAKE PROTEIN"/>
    <property type="match status" value="1"/>
</dbReference>
<evidence type="ECO:0000256" key="3">
    <source>
        <dbReference type="ARBA" id="ARBA00022827"/>
    </source>
</evidence>
<sequence>MTPPILIVGAGPTGLALALALRHNDILVRIIDKKPTHPIGQRGAGIMPRTMEAHNILGTLPDVLSLCTGVPLIRRYELPGGVKPIGTVSLLQIVEPTPAIPYPNPITLGQDAQERVLREHLDKFGCQVEVGTELLSFEQTPDGVSVNLVHHRENGEDVPESARFEYLLGADGAHSKIRKTLGLEFLGETRTEDNMAVGDIIIEGGLDEEYWHTWGDATDKMFMLRSTQEGKNIFSLLCFGRNLDRAKVTSSREEYIKEFYAVTGRTDVKFGKLIWLGQYRPNIRMVSKFHQGRVFLAGDAAHCHSPTGGQGMNSSFQDACNLGWKIALVQKGLAAPALLDTYDAERLPVIADMLGKTTKLNDKTFTAGDHEGIRDSWKRGGALNQLGVNYRTSPIIVDDDVPRDENYAAYSNESETAARAGDRAPDAPGLSNVSVPGTTINLFNLYKPTHHTVFVFSGTKSGYSELLDLCKQLPSATVRTYLILPPDATASIHSSFDCILQDNQGHAFSNFHVPLSSVKVFAIRPDGVVGAAVNGVEGLRKYFVGVFGSITTV</sequence>
<evidence type="ECO:0000256" key="2">
    <source>
        <dbReference type="ARBA" id="ARBA00022630"/>
    </source>
</evidence>
<dbReference type="Gene3D" id="3.30.70.2450">
    <property type="match status" value="1"/>
</dbReference>
<dbReference type="STRING" id="703135.A0A2A9NIW7"/>
<name>A0A2A9NIW7_9AGAR</name>
<proteinExistence type="predicted"/>
<keyword evidence="3" id="KW-0274">FAD</keyword>
<dbReference type="Pfam" id="PF01494">
    <property type="entry name" value="FAD_binding_3"/>
    <property type="match status" value="1"/>
</dbReference>
<keyword evidence="4" id="KW-0560">Oxidoreductase</keyword>
<dbReference type="Proteomes" id="UP000242287">
    <property type="component" value="Unassembled WGS sequence"/>
</dbReference>
<reference evidence="6 7" key="1">
    <citation type="submission" date="2014-02" db="EMBL/GenBank/DDBJ databases">
        <title>Transposable element dynamics among asymbiotic and ectomycorrhizal Amanita fungi.</title>
        <authorList>
            <consortium name="DOE Joint Genome Institute"/>
            <person name="Hess J."/>
            <person name="Skrede I."/>
            <person name="Wolfe B."/>
            <person name="LaButti K."/>
            <person name="Ohm R.A."/>
            <person name="Grigoriev I.V."/>
            <person name="Pringle A."/>
        </authorList>
    </citation>
    <scope>NUCLEOTIDE SEQUENCE [LARGE SCALE GENOMIC DNA]</scope>
    <source>
        <strain evidence="6 7">SKay4041</strain>
    </source>
</reference>
<dbReference type="EMBL" id="KZ301994">
    <property type="protein sequence ID" value="PFH50935.1"/>
    <property type="molecule type" value="Genomic_DNA"/>
</dbReference>
<keyword evidence="7" id="KW-1185">Reference proteome</keyword>
<evidence type="ECO:0000256" key="1">
    <source>
        <dbReference type="ARBA" id="ARBA00001974"/>
    </source>
</evidence>
<evidence type="ECO:0000256" key="4">
    <source>
        <dbReference type="ARBA" id="ARBA00023002"/>
    </source>
</evidence>
<keyword evidence="2" id="KW-0285">Flavoprotein</keyword>
<protein>
    <recommendedName>
        <fullName evidence="5">FAD-binding domain-containing protein</fullName>
    </recommendedName>
</protein>
<dbReference type="GO" id="GO:0016709">
    <property type="term" value="F:oxidoreductase activity, acting on paired donors, with incorporation or reduction of molecular oxygen, NAD(P)H as one donor, and incorporation of one atom of oxygen"/>
    <property type="evidence" value="ECO:0007669"/>
    <property type="project" value="UniProtKB-ARBA"/>
</dbReference>
<dbReference type="OrthoDB" id="2690153at2759"/>
<dbReference type="InterPro" id="IPR036188">
    <property type="entry name" value="FAD/NAD-bd_sf"/>
</dbReference>
<dbReference type="InterPro" id="IPR050641">
    <property type="entry name" value="RIFMO-like"/>
</dbReference>
<dbReference type="AlphaFoldDB" id="A0A2A9NIW7"/>
<accession>A0A2A9NIW7</accession>
<dbReference type="PANTHER" id="PTHR43004:SF19">
    <property type="entry name" value="BINDING MONOOXYGENASE, PUTATIVE (JCVI)-RELATED"/>
    <property type="match status" value="1"/>
</dbReference>
<organism evidence="6 7">
    <name type="scientific">Amanita thiersii Skay4041</name>
    <dbReference type="NCBI Taxonomy" id="703135"/>
    <lineage>
        <taxon>Eukaryota</taxon>
        <taxon>Fungi</taxon>
        <taxon>Dikarya</taxon>
        <taxon>Basidiomycota</taxon>
        <taxon>Agaricomycotina</taxon>
        <taxon>Agaricomycetes</taxon>
        <taxon>Agaricomycetidae</taxon>
        <taxon>Agaricales</taxon>
        <taxon>Pluteineae</taxon>
        <taxon>Amanitaceae</taxon>
        <taxon>Amanita</taxon>
    </lineage>
</organism>
<evidence type="ECO:0000259" key="5">
    <source>
        <dbReference type="Pfam" id="PF01494"/>
    </source>
</evidence>
<evidence type="ECO:0000313" key="7">
    <source>
        <dbReference type="Proteomes" id="UP000242287"/>
    </source>
</evidence>
<dbReference type="Gene3D" id="3.50.50.60">
    <property type="entry name" value="FAD/NAD(P)-binding domain"/>
    <property type="match status" value="1"/>
</dbReference>
<dbReference type="GO" id="GO:0071949">
    <property type="term" value="F:FAD binding"/>
    <property type="evidence" value="ECO:0007669"/>
    <property type="project" value="InterPro"/>
</dbReference>
<gene>
    <name evidence="6" type="ORF">AMATHDRAFT_3453</name>
</gene>
<feature type="domain" description="FAD-binding" evidence="5">
    <location>
        <begin position="4"/>
        <end position="354"/>
    </location>
</feature>
<comment type="cofactor">
    <cofactor evidence="1">
        <name>FAD</name>
        <dbReference type="ChEBI" id="CHEBI:57692"/>
    </cofactor>
</comment>